<keyword evidence="4 7" id="KW-0233">DNA recombination</keyword>
<dbReference type="SUPFAM" id="SSF50249">
    <property type="entry name" value="Nucleic acid-binding proteins"/>
    <property type="match status" value="1"/>
</dbReference>
<dbReference type="Pfam" id="PF02565">
    <property type="entry name" value="RecO_C"/>
    <property type="match status" value="1"/>
</dbReference>
<dbReference type="HAMAP" id="MF_00201">
    <property type="entry name" value="RecO"/>
    <property type="match status" value="1"/>
</dbReference>
<dbReference type="GO" id="GO:0006310">
    <property type="term" value="P:DNA recombination"/>
    <property type="evidence" value="ECO:0007669"/>
    <property type="project" value="UniProtKB-UniRule"/>
</dbReference>
<dbReference type="GO" id="GO:0006302">
    <property type="term" value="P:double-strand break repair"/>
    <property type="evidence" value="ECO:0007669"/>
    <property type="project" value="TreeGrafter"/>
</dbReference>
<organism evidence="9 10">
    <name type="scientific">Candidatus Alistipes avicola</name>
    <dbReference type="NCBI Taxonomy" id="2838432"/>
    <lineage>
        <taxon>Bacteria</taxon>
        <taxon>Pseudomonadati</taxon>
        <taxon>Bacteroidota</taxon>
        <taxon>Bacteroidia</taxon>
        <taxon>Bacteroidales</taxon>
        <taxon>Rikenellaceae</taxon>
        <taxon>Alistipes</taxon>
    </lineage>
</organism>
<evidence type="ECO:0000256" key="4">
    <source>
        <dbReference type="ARBA" id="ARBA00023172"/>
    </source>
</evidence>
<protein>
    <recommendedName>
        <fullName evidence="2 7">DNA repair protein RecO</fullName>
    </recommendedName>
    <alternativeName>
        <fullName evidence="6 7">Recombination protein O</fullName>
    </alternativeName>
</protein>
<gene>
    <name evidence="7" type="primary">recO</name>
    <name evidence="9" type="ORF">H9779_04245</name>
</gene>
<accession>A0A9D2L3E4</accession>
<feature type="domain" description="DNA replication/recombination mediator RecO N-terminal" evidence="8">
    <location>
        <begin position="7"/>
        <end position="82"/>
    </location>
</feature>
<dbReference type="SUPFAM" id="SSF57863">
    <property type="entry name" value="ArfGap/RecO-like zinc finger"/>
    <property type="match status" value="1"/>
</dbReference>
<keyword evidence="3 7" id="KW-0227">DNA damage</keyword>
<sequence>MAGTFRTYKGHGIVLHSLKYGDSSMVVHLLTDVRGRQSYMVQGVRSGRGRGSKLALFQPLFALEFEGLDSTRQQMHRFKEVQSGIILQHIPFDVRRSTIALFMAEVLYRLVRESEPDPLLFDFVWESVGALDTLDEGVANFHLWFLVNLSRFLGFFPGNRYRADDWFDIREGQYVSLRPSHPMAMEPAMARLLNDFVECDVRCLAEIGLNRGQRSAFLEALLSYYGYHLDAIHAVQSVRILQEVF</sequence>
<dbReference type="Gene3D" id="2.40.50.140">
    <property type="entry name" value="Nucleic acid-binding proteins"/>
    <property type="match status" value="1"/>
</dbReference>
<dbReference type="GO" id="GO:0043590">
    <property type="term" value="C:bacterial nucleoid"/>
    <property type="evidence" value="ECO:0007669"/>
    <property type="project" value="TreeGrafter"/>
</dbReference>
<dbReference type="Proteomes" id="UP000824259">
    <property type="component" value="Unassembled WGS sequence"/>
</dbReference>
<dbReference type="AlphaFoldDB" id="A0A9D2L3E4"/>
<evidence type="ECO:0000313" key="10">
    <source>
        <dbReference type="Proteomes" id="UP000824259"/>
    </source>
</evidence>
<reference evidence="9" key="1">
    <citation type="journal article" date="2021" name="PeerJ">
        <title>Extensive microbial diversity within the chicken gut microbiome revealed by metagenomics and culture.</title>
        <authorList>
            <person name="Gilroy R."/>
            <person name="Ravi A."/>
            <person name="Getino M."/>
            <person name="Pursley I."/>
            <person name="Horton D.L."/>
            <person name="Alikhan N.F."/>
            <person name="Baker D."/>
            <person name="Gharbi K."/>
            <person name="Hall N."/>
            <person name="Watson M."/>
            <person name="Adriaenssens E.M."/>
            <person name="Foster-Nyarko E."/>
            <person name="Jarju S."/>
            <person name="Secka A."/>
            <person name="Antonio M."/>
            <person name="Oren A."/>
            <person name="Chaudhuri R.R."/>
            <person name="La Ragione R."/>
            <person name="Hildebrand F."/>
            <person name="Pallen M.J."/>
        </authorList>
    </citation>
    <scope>NUCLEOTIDE SEQUENCE</scope>
    <source>
        <strain evidence="9">CHK169-11906</strain>
    </source>
</reference>
<dbReference type="EMBL" id="DWYR01000011">
    <property type="protein sequence ID" value="HJA98797.1"/>
    <property type="molecule type" value="Genomic_DNA"/>
</dbReference>
<comment type="similarity">
    <text evidence="1 7">Belongs to the RecO family.</text>
</comment>
<dbReference type="InterPro" id="IPR022572">
    <property type="entry name" value="DNA_rep/recomb_RecO_N"/>
</dbReference>
<name>A0A9D2L3E4_9BACT</name>
<keyword evidence="5 7" id="KW-0234">DNA repair</keyword>
<dbReference type="Pfam" id="PF11967">
    <property type="entry name" value="RecO_N"/>
    <property type="match status" value="1"/>
</dbReference>
<dbReference type="InterPro" id="IPR042242">
    <property type="entry name" value="RecO_C"/>
</dbReference>
<reference evidence="9" key="2">
    <citation type="submission" date="2021-04" db="EMBL/GenBank/DDBJ databases">
        <authorList>
            <person name="Gilroy R."/>
        </authorList>
    </citation>
    <scope>NUCLEOTIDE SEQUENCE</scope>
    <source>
        <strain evidence="9">CHK169-11906</strain>
    </source>
</reference>
<evidence type="ECO:0000313" key="9">
    <source>
        <dbReference type="EMBL" id="HJA98797.1"/>
    </source>
</evidence>
<evidence type="ECO:0000256" key="2">
    <source>
        <dbReference type="ARBA" id="ARBA00021310"/>
    </source>
</evidence>
<dbReference type="PANTHER" id="PTHR33991">
    <property type="entry name" value="DNA REPAIR PROTEIN RECO"/>
    <property type="match status" value="1"/>
</dbReference>
<dbReference type="Gene3D" id="1.20.1440.120">
    <property type="entry name" value="Recombination protein O, C-terminal domain"/>
    <property type="match status" value="1"/>
</dbReference>
<evidence type="ECO:0000256" key="3">
    <source>
        <dbReference type="ARBA" id="ARBA00022763"/>
    </source>
</evidence>
<dbReference type="InterPro" id="IPR003717">
    <property type="entry name" value="RecO"/>
</dbReference>
<evidence type="ECO:0000256" key="7">
    <source>
        <dbReference type="HAMAP-Rule" id="MF_00201"/>
    </source>
</evidence>
<proteinExistence type="inferred from homology"/>
<evidence type="ECO:0000259" key="8">
    <source>
        <dbReference type="Pfam" id="PF11967"/>
    </source>
</evidence>
<comment type="caution">
    <text evidence="9">The sequence shown here is derived from an EMBL/GenBank/DDBJ whole genome shotgun (WGS) entry which is preliminary data.</text>
</comment>
<dbReference type="PANTHER" id="PTHR33991:SF1">
    <property type="entry name" value="DNA REPAIR PROTEIN RECO"/>
    <property type="match status" value="1"/>
</dbReference>
<dbReference type="InterPro" id="IPR037278">
    <property type="entry name" value="ARFGAP/RecO"/>
</dbReference>
<comment type="function">
    <text evidence="7">Involved in DNA repair and RecF pathway recombination.</text>
</comment>
<evidence type="ECO:0000256" key="1">
    <source>
        <dbReference type="ARBA" id="ARBA00007452"/>
    </source>
</evidence>
<evidence type="ECO:0000256" key="6">
    <source>
        <dbReference type="ARBA" id="ARBA00033409"/>
    </source>
</evidence>
<evidence type="ECO:0000256" key="5">
    <source>
        <dbReference type="ARBA" id="ARBA00023204"/>
    </source>
</evidence>
<dbReference type="InterPro" id="IPR012340">
    <property type="entry name" value="NA-bd_OB-fold"/>
</dbReference>